<keyword evidence="4" id="KW-1185">Reference proteome</keyword>
<dbReference type="AlphaFoldDB" id="A0A068TN26"/>
<evidence type="ECO:0000259" key="2">
    <source>
        <dbReference type="Pfam" id="PF01486"/>
    </source>
</evidence>
<name>A0A068TN26_COFCA</name>
<dbReference type="PhylomeDB" id="A0A068TN26"/>
<dbReference type="InParanoid" id="A0A068TN26"/>
<sequence length="170" mass="19532">MKWRKIQRYLQIDSPGLSTHCAWEATAVHIRKQHGTQLNCQHNCRNLLGEELSRLGIEDLQNLQNHLQVSLKSEEILLTDEIKELHRKGDLLYQENVELYKNINLIHQENTELQKKIHRQGCTNEAGRGTNTTHEVSNSNMNDLHAPIDLRLSQPHSQRNGPPADLITLG</sequence>
<dbReference type="GO" id="GO:0005634">
    <property type="term" value="C:nucleus"/>
    <property type="evidence" value="ECO:0007669"/>
    <property type="project" value="InterPro"/>
</dbReference>
<dbReference type="STRING" id="49390.A0A068TN26"/>
<evidence type="ECO:0000256" key="1">
    <source>
        <dbReference type="SAM" id="MobiDB-lite"/>
    </source>
</evidence>
<proteinExistence type="predicted"/>
<dbReference type="EMBL" id="HG739085">
    <property type="protein sequence ID" value="CDO97364.1"/>
    <property type="molecule type" value="Genomic_DNA"/>
</dbReference>
<evidence type="ECO:0000313" key="3">
    <source>
        <dbReference type="EMBL" id="CDO97364.1"/>
    </source>
</evidence>
<dbReference type="OrthoDB" id="1898716at2759"/>
<dbReference type="GO" id="GO:0003700">
    <property type="term" value="F:DNA-binding transcription factor activity"/>
    <property type="evidence" value="ECO:0007669"/>
    <property type="project" value="InterPro"/>
</dbReference>
<feature type="region of interest" description="Disordered" evidence="1">
    <location>
        <begin position="151"/>
        <end position="170"/>
    </location>
</feature>
<organism evidence="3 4">
    <name type="scientific">Coffea canephora</name>
    <name type="common">Robusta coffee</name>
    <dbReference type="NCBI Taxonomy" id="49390"/>
    <lineage>
        <taxon>Eukaryota</taxon>
        <taxon>Viridiplantae</taxon>
        <taxon>Streptophyta</taxon>
        <taxon>Embryophyta</taxon>
        <taxon>Tracheophyta</taxon>
        <taxon>Spermatophyta</taxon>
        <taxon>Magnoliopsida</taxon>
        <taxon>eudicotyledons</taxon>
        <taxon>Gunneridae</taxon>
        <taxon>Pentapetalae</taxon>
        <taxon>asterids</taxon>
        <taxon>lamiids</taxon>
        <taxon>Gentianales</taxon>
        <taxon>Rubiaceae</taxon>
        <taxon>Ixoroideae</taxon>
        <taxon>Gardenieae complex</taxon>
        <taxon>Bertiereae - Coffeeae clade</taxon>
        <taxon>Coffeeae</taxon>
        <taxon>Coffea</taxon>
    </lineage>
</organism>
<reference evidence="4" key="1">
    <citation type="journal article" date="2014" name="Science">
        <title>The coffee genome provides insight into the convergent evolution of caffeine biosynthesis.</title>
        <authorList>
            <person name="Denoeud F."/>
            <person name="Carretero-Paulet L."/>
            <person name="Dereeper A."/>
            <person name="Droc G."/>
            <person name="Guyot R."/>
            <person name="Pietrella M."/>
            <person name="Zheng C."/>
            <person name="Alberti A."/>
            <person name="Anthony F."/>
            <person name="Aprea G."/>
            <person name="Aury J.M."/>
            <person name="Bento P."/>
            <person name="Bernard M."/>
            <person name="Bocs S."/>
            <person name="Campa C."/>
            <person name="Cenci A."/>
            <person name="Combes M.C."/>
            <person name="Crouzillat D."/>
            <person name="Da Silva C."/>
            <person name="Daddiego L."/>
            <person name="De Bellis F."/>
            <person name="Dussert S."/>
            <person name="Garsmeur O."/>
            <person name="Gayraud T."/>
            <person name="Guignon V."/>
            <person name="Jahn K."/>
            <person name="Jamilloux V."/>
            <person name="Joet T."/>
            <person name="Labadie K."/>
            <person name="Lan T."/>
            <person name="Leclercq J."/>
            <person name="Lepelley M."/>
            <person name="Leroy T."/>
            <person name="Li L.T."/>
            <person name="Librado P."/>
            <person name="Lopez L."/>
            <person name="Munoz A."/>
            <person name="Noel B."/>
            <person name="Pallavicini A."/>
            <person name="Perrotta G."/>
            <person name="Poncet V."/>
            <person name="Pot D."/>
            <person name="Priyono X."/>
            <person name="Rigoreau M."/>
            <person name="Rouard M."/>
            <person name="Rozas J."/>
            <person name="Tranchant-Dubreuil C."/>
            <person name="VanBuren R."/>
            <person name="Zhang Q."/>
            <person name="Andrade A.C."/>
            <person name="Argout X."/>
            <person name="Bertrand B."/>
            <person name="de Kochko A."/>
            <person name="Graziosi G."/>
            <person name="Henry R.J."/>
            <person name="Jayarama X."/>
            <person name="Ming R."/>
            <person name="Nagai C."/>
            <person name="Rounsley S."/>
            <person name="Sankoff D."/>
            <person name="Giuliano G."/>
            <person name="Albert V.A."/>
            <person name="Wincker P."/>
            <person name="Lashermes P."/>
        </authorList>
    </citation>
    <scope>NUCLEOTIDE SEQUENCE [LARGE SCALE GENOMIC DNA]</scope>
    <source>
        <strain evidence="4">cv. DH200-94</strain>
    </source>
</reference>
<dbReference type="InterPro" id="IPR002487">
    <property type="entry name" value="TF_Kbox"/>
</dbReference>
<dbReference type="Gramene" id="CDO97364">
    <property type="protein sequence ID" value="CDO97364"/>
    <property type="gene ID" value="GSCOC_T00014686001"/>
</dbReference>
<dbReference type="OMA" id="EANNDIY"/>
<feature type="domain" description="K-box" evidence="2">
    <location>
        <begin position="39"/>
        <end position="103"/>
    </location>
</feature>
<protein>
    <recommendedName>
        <fullName evidence="2">K-box domain-containing protein</fullName>
    </recommendedName>
</protein>
<accession>A0A068TN26</accession>
<dbReference type="Pfam" id="PF01486">
    <property type="entry name" value="K-box"/>
    <property type="match status" value="1"/>
</dbReference>
<gene>
    <name evidence="3" type="ORF">GSCOC_T00014686001</name>
</gene>
<evidence type="ECO:0000313" key="4">
    <source>
        <dbReference type="Proteomes" id="UP000295252"/>
    </source>
</evidence>
<dbReference type="Proteomes" id="UP000295252">
    <property type="component" value="Chromosome IV"/>
</dbReference>